<evidence type="ECO:0000256" key="1">
    <source>
        <dbReference type="SAM" id="Phobius"/>
    </source>
</evidence>
<dbReference type="GO" id="GO:0030416">
    <property type="term" value="P:methylamine metabolic process"/>
    <property type="evidence" value="ECO:0007669"/>
    <property type="project" value="InterPro"/>
</dbReference>
<feature type="transmembrane region" description="Helical" evidence="1">
    <location>
        <begin position="44"/>
        <end position="62"/>
    </location>
</feature>
<evidence type="ECO:0008006" key="4">
    <source>
        <dbReference type="Google" id="ProtNLM"/>
    </source>
</evidence>
<evidence type="ECO:0000313" key="2">
    <source>
        <dbReference type="EMBL" id="PQJ15537.1"/>
    </source>
</evidence>
<accession>A0A2S7T7Q3</accession>
<dbReference type="EMBL" id="MQVX01000001">
    <property type="protein sequence ID" value="PQJ15537.1"/>
    <property type="molecule type" value="Genomic_DNA"/>
</dbReference>
<keyword evidence="1" id="KW-0812">Transmembrane</keyword>
<dbReference type="PANTHER" id="PTHR36974:SF1">
    <property type="entry name" value="DOXX FAMILY MEMBRANE PROTEIN"/>
    <property type="match status" value="1"/>
</dbReference>
<feature type="transmembrane region" description="Helical" evidence="1">
    <location>
        <begin position="98"/>
        <end position="118"/>
    </location>
</feature>
<reference evidence="3" key="1">
    <citation type="submission" date="2016-11" db="EMBL/GenBank/DDBJ databases">
        <title>Trade-off between light-utilization and light-protection in marine flavobacteria.</title>
        <authorList>
            <person name="Kumagai Y."/>
            <person name="Yoshizawa S."/>
            <person name="Kogure K."/>
        </authorList>
    </citation>
    <scope>NUCLEOTIDE SEQUENCE [LARGE SCALE GENOMIC DNA]</scope>
    <source>
        <strain evidence="3">SG-18</strain>
    </source>
</reference>
<feature type="transmembrane region" description="Helical" evidence="1">
    <location>
        <begin position="68"/>
        <end position="86"/>
    </location>
</feature>
<dbReference type="PANTHER" id="PTHR36974">
    <property type="entry name" value="MEMBRANE PROTEIN-RELATED"/>
    <property type="match status" value="1"/>
</dbReference>
<dbReference type="GO" id="GO:0016020">
    <property type="term" value="C:membrane"/>
    <property type="evidence" value="ECO:0007669"/>
    <property type="project" value="UniProtKB-SubCell"/>
</dbReference>
<dbReference type="Proteomes" id="UP000239366">
    <property type="component" value="Unassembled WGS sequence"/>
</dbReference>
<sequence length="121" mass="14053">MEWLTDQAWHYYAMVIFYTVAGISHFTHASFFKRAIPPVFNTPGFLVMISGVAELILAAGLLFDAAQIWALTGIIIMLVLYLYIHIEMLVHPDRLPFLPYWVLVVRLPLQFVLIYWAYAYL</sequence>
<keyword evidence="1" id="KW-1133">Transmembrane helix</keyword>
<evidence type="ECO:0000313" key="3">
    <source>
        <dbReference type="Proteomes" id="UP000239366"/>
    </source>
</evidence>
<name>A0A2S7T7Q3_9FLAO</name>
<dbReference type="RefSeq" id="WP_105001189.1">
    <property type="nucleotide sequence ID" value="NZ_MQVX01000001.1"/>
</dbReference>
<keyword evidence="3" id="KW-1185">Reference proteome</keyword>
<keyword evidence="1" id="KW-0472">Membrane</keyword>
<gene>
    <name evidence="2" type="ORF">BST99_07125</name>
</gene>
<dbReference type="AlphaFoldDB" id="A0A2S7T7Q3"/>
<protein>
    <recommendedName>
        <fullName evidence="4">DoxX family protein</fullName>
    </recommendedName>
</protein>
<organism evidence="2 3">
    <name type="scientific">Aureicoccus marinus</name>
    <dbReference type="NCBI Taxonomy" id="754435"/>
    <lineage>
        <taxon>Bacteria</taxon>
        <taxon>Pseudomonadati</taxon>
        <taxon>Bacteroidota</taxon>
        <taxon>Flavobacteriia</taxon>
        <taxon>Flavobacteriales</taxon>
        <taxon>Flavobacteriaceae</taxon>
        <taxon>Aureicoccus</taxon>
    </lineage>
</organism>
<comment type="caution">
    <text evidence="2">The sequence shown here is derived from an EMBL/GenBank/DDBJ whole genome shotgun (WGS) entry which is preliminary data.</text>
</comment>
<dbReference type="OrthoDB" id="327939at2"/>
<feature type="transmembrane region" description="Helical" evidence="1">
    <location>
        <begin position="12"/>
        <end position="32"/>
    </location>
</feature>
<proteinExistence type="predicted"/>